<evidence type="ECO:0000256" key="1">
    <source>
        <dbReference type="ARBA" id="ARBA00006734"/>
    </source>
</evidence>
<reference evidence="5" key="1">
    <citation type="submission" date="2021-06" db="EMBL/GenBank/DDBJ databases">
        <authorList>
            <person name="Kallberg Y."/>
            <person name="Tangrot J."/>
            <person name="Rosling A."/>
        </authorList>
    </citation>
    <scope>NUCLEOTIDE SEQUENCE</scope>
    <source>
        <strain evidence="5">IA702</strain>
    </source>
</reference>
<dbReference type="InterPro" id="IPR002088">
    <property type="entry name" value="Prenyl_trans_a"/>
</dbReference>
<dbReference type="EMBL" id="CAJVPJ010000360">
    <property type="protein sequence ID" value="CAG8515973.1"/>
    <property type="molecule type" value="Genomic_DNA"/>
</dbReference>
<gene>
    <name evidence="5" type="ORF">POCULU_LOCUS3322</name>
</gene>
<comment type="similarity">
    <text evidence="1">Belongs to the protein prenyltransferase subunit alpha family.</text>
</comment>
<evidence type="ECO:0000256" key="4">
    <source>
        <dbReference type="ARBA" id="ARBA00022737"/>
    </source>
</evidence>
<comment type="caution">
    <text evidence="5">The sequence shown here is derived from an EMBL/GenBank/DDBJ whole genome shotgun (WGS) entry which is preliminary data.</text>
</comment>
<dbReference type="Pfam" id="PF01239">
    <property type="entry name" value="PPTA"/>
    <property type="match status" value="3"/>
</dbReference>
<dbReference type="Gene3D" id="1.25.40.120">
    <property type="entry name" value="Protein prenylyltransferase"/>
    <property type="match status" value="1"/>
</dbReference>
<dbReference type="PANTHER" id="PTHR11129:SF3">
    <property type="entry name" value="PROTEIN PRENYLTRANSFERASE ALPHA SUBUNIT REPEAT-CONTAINING PROTEIN 1"/>
    <property type="match status" value="1"/>
</dbReference>
<keyword evidence="3" id="KW-0808">Transferase</keyword>
<dbReference type="Proteomes" id="UP000789572">
    <property type="component" value="Unassembled WGS sequence"/>
</dbReference>
<keyword evidence="6" id="KW-1185">Reference proteome</keyword>
<proteinExistence type="inferred from homology"/>
<evidence type="ECO:0000256" key="3">
    <source>
        <dbReference type="ARBA" id="ARBA00022679"/>
    </source>
</evidence>
<evidence type="ECO:0000313" key="5">
    <source>
        <dbReference type="EMBL" id="CAG8515973.1"/>
    </source>
</evidence>
<keyword evidence="4" id="KW-0677">Repeat</keyword>
<keyword evidence="2" id="KW-0637">Prenyltransferase</keyword>
<name>A0A9N9A1Q0_9GLOM</name>
<sequence>MDGKSIYEKFNTVLRNYAIDEIGILPYSLPVPLSYDDNYPLIVDEKAKLGIPVDCVNKLFQHAHGIFMSTRRRDDLDENKQAAMIDEASRCLVLINPDCYTAVNARKVLVSQGIVDPSEELNLLALIFTVPKHSKSSVAWYHRKWLLQSYPYLMEYKHELSLAQRAAEIYPKNYYAWSYRHWVVSKIPHVSFILLENELQNMKQWIRMNVSDYSGMQYRQRCLIVMTQRRLLENQESRDLCGVSRNDLWNRRNDGVYLPSKNSNEIIQLWRNEVLFTRDLILTYPGHEALWCHLRFVSFACRWYDINSSAYEPIERLDNNKSASVTGTWSDQEGEIAFVHHCIELGEKKRLAMPANTTNASLQKKYALAYELWISELDCKTANEMKKVTSCLNELAEETNYYHVRIDNEL</sequence>
<evidence type="ECO:0000256" key="2">
    <source>
        <dbReference type="ARBA" id="ARBA00022602"/>
    </source>
</evidence>
<organism evidence="5 6">
    <name type="scientific">Paraglomus occultum</name>
    <dbReference type="NCBI Taxonomy" id="144539"/>
    <lineage>
        <taxon>Eukaryota</taxon>
        <taxon>Fungi</taxon>
        <taxon>Fungi incertae sedis</taxon>
        <taxon>Mucoromycota</taxon>
        <taxon>Glomeromycotina</taxon>
        <taxon>Glomeromycetes</taxon>
        <taxon>Paraglomerales</taxon>
        <taxon>Paraglomeraceae</taxon>
        <taxon>Paraglomus</taxon>
    </lineage>
</organism>
<accession>A0A9N9A1Q0</accession>
<evidence type="ECO:0000313" key="6">
    <source>
        <dbReference type="Proteomes" id="UP000789572"/>
    </source>
</evidence>
<dbReference type="AlphaFoldDB" id="A0A9N9A1Q0"/>
<dbReference type="GO" id="GO:0005737">
    <property type="term" value="C:cytoplasm"/>
    <property type="evidence" value="ECO:0007669"/>
    <property type="project" value="TreeGrafter"/>
</dbReference>
<dbReference type="PROSITE" id="PS51147">
    <property type="entry name" value="PFTA"/>
    <property type="match status" value="1"/>
</dbReference>
<dbReference type="SUPFAM" id="SSF48439">
    <property type="entry name" value="Protein prenylyltransferase"/>
    <property type="match status" value="1"/>
</dbReference>
<protein>
    <submittedName>
        <fullName evidence="5">6533_t:CDS:1</fullName>
    </submittedName>
</protein>
<dbReference type="GO" id="GO:0008318">
    <property type="term" value="F:protein prenyltransferase activity"/>
    <property type="evidence" value="ECO:0007669"/>
    <property type="project" value="InterPro"/>
</dbReference>
<dbReference type="PANTHER" id="PTHR11129">
    <property type="entry name" value="PROTEIN FARNESYLTRANSFERASE ALPHA SUBUNIT/RAB GERANYLGERANYL TRANSFERASE ALPHA SUBUNIT"/>
    <property type="match status" value="1"/>
</dbReference>
<dbReference type="OrthoDB" id="1924260at2759"/>